<dbReference type="Proteomes" id="UP001165427">
    <property type="component" value="Unassembled WGS sequence"/>
</dbReference>
<dbReference type="RefSeq" id="WP_246903550.1">
    <property type="nucleotide sequence ID" value="NZ_JALJRB010000003.1"/>
</dbReference>
<dbReference type="GO" id="GO:0035438">
    <property type="term" value="F:cyclic-di-GMP binding"/>
    <property type="evidence" value="ECO:0007669"/>
    <property type="project" value="InterPro"/>
</dbReference>
<dbReference type="SUPFAM" id="SSF141371">
    <property type="entry name" value="PilZ domain-like"/>
    <property type="match status" value="1"/>
</dbReference>
<evidence type="ECO:0000259" key="1">
    <source>
        <dbReference type="Pfam" id="PF07238"/>
    </source>
</evidence>
<dbReference type="Gene3D" id="2.40.10.220">
    <property type="entry name" value="predicted glycosyltransferase like domains"/>
    <property type="match status" value="1"/>
</dbReference>
<comment type="caution">
    <text evidence="2">The sequence shown here is derived from an EMBL/GenBank/DDBJ whole genome shotgun (WGS) entry which is preliminary data.</text>
</comment>
<reference evidence="2" key="1">
    <citation type="submission" date="2022-04" db="EMBL/GenBank/DDBJ databases">
        <title>Desulfatitalea alkaliphila sp. nov., a novel anaerobic sulfate-reducing bacterium isolated from terrestrial mud volcano, Taman Peninsula, Russia.</title>
        <authorList>
            <person name="Khomyakova M.A."/>
            <person name="Merkel A.Y."/>
            <person name="Slobodkin A.I."/>
        </authorList>
    </citation>
    <scope>NUCLEOTIDE SEQUENCE</scope>
    <source>
        <strain evidence="2">M08but</strain>
    </source>
</reference>
<sequence>MIEKVFITSNNTATFVCPQCGNVTTANVAKFAATDKRITVKARCSCGHHFTVSLEKRRQYRKSTDLPGNYYHLRGNGDEDKGIMRVVDISSTGLKLKLNVARPFDIGDRLRVEFHLDDKRRTFLEKKVIVRNVKQNLVGTAFAPGEAEDPSLGFYLMS</sequence>
<keyword evidence="3" id="KW-1185">Reference proteome</keyword>
<accession>A0AA41R0K7</accession>
<dbReference type="AlphaFoldDB" id="A0AA41R0K7"/>
<dbReference type="InterPro" id="IPR009875">
    <property type="entry name" value="PilZ_domain"/>
</dbReference>
<protein>
    <submittedName>
        <fullName evidence="2">PilZ domain-containing protein</fullName>
    </submittedName>
</protein>
<feature type="domain" description="PilZ" evidence="1">
    <location>
        <begin position="56"/>
        <end position="148"/>
    </location>
</feature>
<dbReference type="EMBL" id="JALJRB010000003">
    <property type="protein sequence ID" value="MCJ8499912.1"/>
    <property type="molecule type" value="Genomic_DNA"/>
</dbReference>
<evidence type="ECO:0000313" key="2">
    <source>
        <dbReference type="EMBL" id="MCJ8499912.1"/>
    </source>
</evidence>
<name>A0AA41R0K7_9BACT</name>
<organism evidence="2 3">
    <name type="scientific">Desulfatitalea alkaliphila</name>
    <dbReference type="NCBI Taxonomy" id="2929485"/>
    <lineage>
        <taxon>Bacteria</taxon>
        <taxon>Pseudomonadati</taxon>
        <taxon>Thermodesulfobacteriota</taxon>
        <taxon>Desulfobacteria</taxon>
        <taxon>Desulfobacterales</taxon>
        <taxon>Desulfosarcinaceae</taxon>
        <taxon>Desulfatitalea</taxon>
    </lineage>
</organism>
<evidence type="ECO:0000313" key="3">
    <source>
        <dbReference type="Proteomes" id="UP001165427"/>
    </source>
</evidence>
<dbReference type="Pfam" id="PF07238">
    <property type="entry name" value="PilZ"/>
    <property type="match status" value="1"/>
</dbReference>
<proteinExistence type="predicted"/>
<gene>
    <name evidence="2" type="ORF">MRX98_04950</name>
</gene>